<dbReference type="SUPFAM" id="SSF48371">
    <property type="entry name" value="ARM repeat"/>
    <property type="match status" value="1"/>
</dbReference>
<feature type="region of interest" description="Disordered" evidence="8">
    <location>
        <begin position="417"/>
        <end position="442"/>
    </location>
</feature>
<comment type="similarity">
    <text evidence="2">Belongs to the TAF6 family.</text>
</comment>
<dbReference type="OrthoDB" id="6621890at2759"/>
<dbReference type="FunFam" id="1.10.20.10:FF:000040">
    <property type="entry name" value="TAF6-like RNA polymerase II p300/CBP-associated factor-associated factor 65 kDa subunit 6L"/>
    <property type="match status" value="1"/>
</dbReference>
<evidence type="ECO:0000256" key="2">
    <source>
        <dbReference type="ARBA" id="ARBA00007688"/>
    </source>
</evidence>
<dbReference type="KEGG" id="lak:106171089"/>
<evidence type="ECO:0000256" key="7">
    <source>
        <dbReference type="ARBA" id="ARBA00023242"/>
    </source>
</evidence>
<dbReference type="AlphaFoldDB" id="A0A1S3J8P1"/>
<reference evidence="11" key="1">
    <citation type="submission" date="2025-08" db="UniProtKB">
        <authorList>
            <consortium name="RefSeq"/>
        </authorList>
    </citation>
    <scope>IDENTIFICATION</scope>
    <source>
        <tissue evidence="11">Gonads</tissue>
    </source>
</reference>
<dbReference type="STRING" id="7574.A0A1S3J8P1"/>
<evidence type="ECO:0000256" key="3">
    <source>
        <dbReference type="ARBA" id="ARBA00011538"/>
    </source>
</evidence>
<comment type="subunit">
    <text evidence="3">The nucleosome is a histone octamer containing two molecules each of H2A, H2B, H3 and H4 assembled in one H3-H4 heterotetramer and two H2A-H2B heterodimers. The octamer wraps approximately 147 bp of DNA.</text>
</comment>
<name>A0A1S3J8P1_LINAN</name>
<evidence type="ECO:0000256" key="1">
    <source>
        <dbReference type="ARBA" id="ARBA00004123"/>
    </source>
</evidence>
<dbReference type="InterPro" id="IPR004823">
    <property type="entry name" value="TAF_TATA-bd_Histone-like_dom"/>
</dbReference>
<keyword evidence="7" id="KW-0539">Nucleus</keyword>
<dbReference type="GO" id="GO:0046695">
    <property type="term" value="C:SLIK (SAGA-like) complex"/>
    <property type="evidence" value="ECO:0007669"/>
    <property type="project" value="InterPro"/>
</dbReference>
<feature type="compositionally biased region" description="Basic and acidic residues" evidence="8">
    <location>
        <begin position="420"/>
        <end position="436"/>
    </location>
</feature>
<feature type="region of interest" description="Disordered" evidence="8">
    <location>
        <begin position="528"/>
        <end position="563"/>
    </location>
</feature>
<dbReference type="Proteomes" id="UP000085678">
    <property type="component" value="Unplaced"/>
</dbReference>
<dbReference type="Pfam" id="PF07571">
    <property type="entry name" value="TAF6_C"/>
    <property type="match status" value="1"/>
</dbReference>
<dbReference type="InterPro" id="IPR009072">
    <property type="entry name" value="Histone-fold"/>
</dbReference>
<dbReference type="PANTHER" id="PTHR10221">
    <property type="entry name" value="TRANSCRIPTION INITIATION FACTOR TFIID SUBUNIT 6"/>
    <property type="match status" value="1"/>
</dbReference>
<dbReference type="GO" id="GO:0003713">
    <property type="term" value="F:transcription coactivator activity"/>
    <property type="evidence" value="ECO:0007669"/>
    <property type="project" value="TreeGrafter"/>
</dbReference>
<dbReference type="GO" id="GO:0046982">
    <property type="term" value="F:protein heterodimerization activity"/>
    <property type="evidence" value="ECO:0007669"/>
    <property type="project" value="InterPro"/>
</dbReference>
<gene>
    <name evidence="11" type="primary">LOC106171089</name>
</gene>
<dbReference type="GO" id="GO:0016251">
    <property type="term" value="F:RNA polymerase II general transcription initiation factor activity"/>
    <property type="evidence" value="ECO:0007669"/>
    <property type="project" value="InterPro"/>
</dbReference>
<dbReference type="CDD" id="cd22932">
    <property type="entry name" value="HFD_TAF6L"/>
    <property type="match status" value="1"/>
</dbReference>
<dbReference type="Gene3D" id="1.10.20.10">
    <property type="entry name" value="Histone, subunit A"/>
    <property type="match status" value="1"/>
</dbReference>
<dbReference type="InterPro" id="IPR016024">
    <property type="entry name" value="ARM-type_fold"/>
</dbReference>
<evidence type="ECO:0000313" key="10">
    <source>
        <dbReference type="Proteomes" id="UP000085678"/>
    </source>
</evidence>
<dbReference type="RefSeq" id="XP_013406678.1">
    <property type="nucleotide sequence ID" value="XM_013551224.1"/>
</dbReference>
<keyword evidence="10" id="KW-1185">Reference proteome</keyword>
<sequence length="717" mass="80405">MEEKRYAIISRESIRLFAEAEGHSEVTESVAALLAEDATYRLREAVQSSCQYMRHSKRRRLTTEDFNKALSASDVEIIYGQGSGEPSTFRQTAGGELHFVEDREVNLAGMALGGCGPQNPGSTSIKTHWLAVEGTHKGAPTSGGKQNGKVNKGISADLQTYYDNMTMAILGNDDELMRIALEDLRTNARILPLMPYLVNFISQGVRTVSHDVSQLTKLLHTVKAVISNPSLFLEPRPYLNHLVQGIMYCLLEPLAASINPLNDHWALRDYAARLLAQVLNKWSSQVNQLAQKNIKILNEVLVDLTKPPCSHYGTVMGMASLGTAVTEQYILPNLPILMKHLENILNNNTFGNAQLKADASKVVGALLTASESVLRFRIYSYANGDEPSKQCGSNIRSKRRPAPLRIDIPKVISVSQDLNSDSKQKVKSETKTDSQDMKPMLNDELPGELFKQVETKPTRMVYKSYKELYEKLYCFFGDCLSTRLPVAQIELDQMPKKTDNLVSLADSDSLKSGEDLLAVFLNTADKMEADSEHTSDKTRLDEIDIDGDVKSEPSEPSDKSDENLLFLGEDTSNVDLTVKSTNDSSKGIKLIISKRPKRKHESKERKSDKYRSDSKEPKHKRRKQNVQSSKEEQMFEKTVLRKREGKFVFNIRGLSAVAVLDPAKKFSIDSDNMSYKTPVYKQNLCMPVHGKMWWSRRPTKILKSNAPKNYSTLLCII</sequence>
<evidence type="ECO:0000259" key="9">
    <source>
        <dbReference type="SMART" id="SM00803"/>
    </source>
</evidence>
<dbReference type="GeneID" id="106171089"/>
<protein>
    <recommendedName>
        <fullName evidence="4">Histone H4</fullName>
    </recommendedName>
</protein>
<dbReference type="Gene3D" id="1.25.40.770">
    <property type="entry name" value="TAF6, C-terminal HEAT repeat domain"/>
    <property type="match status" value="1"/>
</dbReference>
<feature type="compositionally biased region" description="Basic and acidic residues" evidence="8">
    <location>
        <begin position="528"/>
        <end position="562"/>
    </location>
</feature>
<comment type="subcellular location">
    <subcellularLocation>
        <location evidence="1">Nucleus</location>
    </subcellularLocation>
</comment>
<keyword evidence="6" id="KW-0804">Transcription</keyword>
<dbReference type="GO" id="GO:0000124">
    <property type="term" value="C:SAGA complex"/>
    <property type="evidence" value="ECO:0007669"/>
    <property type="project" value="InterPro"/>
</dbReference>
<evidence type="ECO:0000256" key="6">
    <source>
        <dbReference type="ARBA" id="ARBA00023163"/>
    </source>
</evidence>
<dbReference type="SUPFAM" id="SSF47113">
    <property type="entry name" value="Histone-fold"/>
    <property type="match status" value="1"/>
</dbReference>
<proteinExistence type="inferred from homology"/>
<dbReference type="InParanoid" id="A0A1S3J8P1"/>
<accession>A0A1S3J8P1</accession>
<feature type="compositionally biased region" description="Basic and acidic residues" evidence="8">
    <location>
        <begin position="601"/>
        <end position="616"/>
    </location>
</feature>
<dbReference type="PANTHER" id="PTHR10221:SF22">
    <property type="entry name" value="TAF6-LIKE RNA POLYMERASE II P300_CBP-ASSOCIATED FACTOR-ASSOCIATED FACTOR 65 KDA SUBUNIT 6L"/>
    <property type="match status" value="1"/>
</dbReference>
<evidence type="ECO:0000256" key="4">
    <source>
        <dbReference type="ARBA" id="ARBA00020836"/>
    </source>
</evidence>
<dbReference type="InterPro" id="IPR037796">
    <property type="entry name" value="TAF6"/>
</dbReference>
<feature type="domain" description="TATA box binding protein associated factor (TAF) histone-like fold" evidence="9">
    <location>
        <begin position="7"/>
        <end position="71"/>
    </location>
</feature>
<keyword evidence="5" id="KW-0805">Transcription regulation</keyword>
<dbReference type="SMART" id="SM00803">
    <property type="entry name" value="TAF"/>
    <property type="match status" value="1"/>
</dbReference>
<organism evidence="10 11">
    <name type="scientific">Lingula anatina</name>
    <name type="common">Brachiopod</name>
    <name type="synonym">Lingula unguis</name>
    <dbReference type="NCBI Taxonomy" id="7574"/>
    <lineage>
        <taxon>Eukaryota</taxon>
        <taxon>Metazoa</taxon>
        <taxon>Spiralia</taxon>
        <taxon>Lophotrochozoa</taxon>
        <taxon>Brachiopoda</taxon>
        <taxon>Linguliformea</taxon>
        <taxon>Lingulata</taxon>
        <taxon>Lingulida</taxon>
        <taxon>Linguloidea</taxon>
        <taxon>Lingulidae</taxon>
        <taxon>Lingula</taxon>
    </lineage>
</organism>
<dbReference type="InterPro" id="IPR011442">
    <property type="entry name" value="TAF6_C"/>
</dbReference>
<dbReference type="GO" id="GO:0051123">
    <property type="term" value="P:RNA polymerase II preinitiation complex assembly"/>
    <property type="evidence" value="ECO:0007669"/>
    <property type="project" value="TreeGrafter"/>
</dbReference>
<evidence type="ECO:0000256" key="5">
    <source>
        <dbReference type="ARBA" id="ARBA00023015"/>
    </source>
</evidence>
<evidence type="ECO:0000256" key="8">
    <source>
        <dbReference type="SAM" id="MobiDB-lite"/>
    </source>
</evidence>
<feature type="region of interest" description="Disordered" evidence="8">
    <location>
        <begin position="587"/>
        <end position="635"/>
    </location>
</feature>
<dbReference type="Pfam" id="PF02969">
    <property type="entry name" value="TAF"/>
    <property type="match status" value="1"/>
</dbReference>
<dbReference type="GO" id="GO:0005669">
    <property type="term" value="C:transcription factor TFIID complex"/>
    <property type="evidence" value="ECO:0007669"/>
    <property type="project" value="InterPro"/>
</dbReference>
<dbReference type="InterPro" id="IPR046344">
    <property type="entry name" value="TAF6_C_sf"/>
</dbReference>
<dbReference type="CDD" id="cd08050">
    <property type="entry name" value="TAF6C"/>
    <property type="match status" value="1"/>
</dbReference>
<evidence type="ECO:0000313" key="11">
    <source>
        <dbReference type="RefSeq" id="XP_013406678.1"/>
    </source>
</evidence>